<protein>
    <submittedName>
        <fullName evidence="1">Uncharacterized protein</fullName>
    </submittedName>
</protein>
<organism evidence="1 2">
    <name type="scientific">Paramecium sonneborni</name>
    <dbReference type="NCBI Taxonomy" id="65129"/>
    <lineage>
        <taxon>Eukaryota</taxon>
        <taxon>Sar</taxon>
        <taxon>Alveolata</taxon>
        <taxon>Ciliophora</taxon>
        <taxon>Intramacronucleata</taxon>
        <taxon>Oligohymenophorea</taxon>
        <taxon>Peniculida</taxon>
        <taxon>Parameciidae</taxon>
        <taxon>Paramecium</taxon>
    </lineage>
</organism>
<dbReference type="EMBL" id="CAJJDN010000113">
    <property type="protein sequence ID" value="CAD8117106.1"/>
    <property type="molecule type" value="Genomic_DNA"/>
</dbReference>
<evidence type="ECO:0000313" key="2">
    <source>
        <dbReference type="Proteomes" id="UP000692954"/>
    </source>
</evidence>
<dbReference type="InterPro" id="IPR001680">
    <property type="entry name" value="WD40_rpt"/>
</dbReference>
<dbReference type="GO" id="GO:0016226">
    <property type="term" value="P:iron-sulfur cluster assembly"/>
    <property type="evidence" value="ECO:0007669"/>
    <property type="project" value="TreeGrafter"/>
</dbReference>
<dbReference type="Proteomes" id="UP000692954">
    <property type="component" value="Unassembled WGS sequence"/>
</dbReference>
<sequence>MLESIEELYCSQKHNQPIQMVVFDSKLQRNERLLCSECMDNFDSDARTIGFKKVIQMIEDRKKKNKDQAEVLIMGAIKSVQEFQSELDQLKSTIIQYLNELFRYTTNWIENLNMIGQSQIEKYSFFQELDSLIQLQKGNAQECKFEELARVNYSWSQKLLPKFQLFQHFKEFNKCKDCLNNILLEVISKSTLISSQILPQNNISDILSTGLTSEFHINKNVQPQMQEITQIKLKFIDDSQQQPKCTSVMAFDPKGQILITGQGDALSDKIYKIWSFNNGKLKFKQQFQTEEIQGIIFSKKRLNFITYTTVITSWRYIQPNDWQKSKSVFKPGTGAQRFDLPCGELNQDESLLYVGDAGGSVQIWRVDFDLNEVTYLDELKKSQDRIASLSLSPSENILVTCDKVIHVWQKREDDQWMFKYVVKSAGITQQGNRIKFLTDEQFIWIPKNIDTVCVFELEDGFFQENLDKQIQLTGSDACDRFKGPIIYNKEKKIIIILRKAIIHIIQKLNNGTFRIAEKQGRNGEICGGALTENGQYLVIWDEEKKALLSYGVQYN</sequence>
<gene>
    <name evidence="1" type="ORF">PSON_ATCC_30995.1.T1130003</name>
</gene>
<dbReference type="OrthoDB" id="317938at2759"/>
<comment type="caution">
    <text evidence="1">The sequence shown here is derived from an EMBL/GenBank/DDBJ whole genome shotgun (WGS) entry which is preliminary data.</text>
</comment>
<dbReference type="PANTHER" id="PTHR19920">
    <property type="entry name" value="WD40 PROTEIN CIAO1"/>
    <property type="match status" value="1"/>
</dbReference>
<accession>A0A8S1QNI2</accession>
<keyword evidence="2" id="KW-1185">Reference proteome</keyword>
<dbReference type="AlphaFoldDB" id="A0A8S1QNI2"/>
<proteinExistence type="predicted"/>
<reference evidence="1" key="1">
    <citation type="submission" date="2021-01" db="EMBL/GenBank/DDBJ databases">
        <authorList>
            <consortium name="Genoscope - CEA"/>
            <person name="William W."/>
        </authorList>
    </citation>
    <scope>NUCLEOTIDE SEQUENCE</scope>
</reference>
<dbReference type="PANTHER" id="PTHR19920:SF0">
    <property type="entry name" value="CYTOSOLIC IRON-SULFUR PROTEIN ASSEMBLY PROTEIN CIAO1-RELATED"/>
    <property type="match status" value="1"/>
</dbReference>
<dbReference type="GO" id="GO:0097361">
    <property type="term" value="C:cytosolic [4Fe-4S] assembly targeting complex"/>
    <property type="evidence" value="ECO:0007669"/>
    <property type="project" value="TreeGrafter"/>
</dbReference>
<dbReference type="Pfam" id="PF00400">
    <property type="entry name" value="WD40"/>
    <property type="match status" value="1"/>
</dbReference>
<evidence type="ECO:0000313" key="1">
    <source>
        <dbReference type="EMBL" id="CAD8117106.1"/>
    </source>
</evidence>
<name>A0A8S1QNI2_9CILI</name>